<dbReference type="SUPFAM" id="SSF51215">
    <property type="entry name" value="Regulatory protein AraC"/>
    <property type="match status" value="1"/>
</dbReference>
<keyword evidence="6" id="KW-1185">Reference proteome</keyword>
<dbReference type="PRINTS" id="PR00032">
    <property type="entry name" value="HTHARAC"/>
</dbReference>
<dbReference type="Gene3D" id="2.60.120.10">
    <property type="entry name" value="Jelly Rolls"/>
    <property type="match status" value="1"/>
</dbReference>
<dbReference type="Pfam" id="PF02311">
    <property type="entry name" value="AraC_binding"/>
    <property type="match status" value="1"/>
</dbReference>
<dbReference type="InterPro" id="IPR003313">
    <property type="entry name" value="AraC-bd"/>
</dbReference>
<dbReference type="EMBL" id="AZEC01000003">
    <property type="protein sequence ID" value="KRL13842.1"/>
    <property type="molecule type" value="Genomic_DNA"/>
</dbReference>
<protein>
    <recommendedName>
        <fullName evidence="4">HTH araC/xylS-type domain-containing protein</fullName>
    </recommendedName>
</protein>
<dbReference type="InterPro" id="IPR009057">
    <property type="entry name" value="Homeodomain-like_sf"/>
</dbReference>
<evidence type="ECO:0000256" key="3">
    <source>
        <dbReference type="ARBA" id="ARBA00023163"/>
    </source>
</evidence>
<gene>
    <name evidence="5" type="ORF">FD09_GL001873</name>
</gene>
<organism evidence="5 6">
    <name type="scientific">Schleiferilactobacillus perolens DSM 12744</name>
    <dbReference type="NCBI Taxonomy" id="1423792"/>
    <lineage>
        <taxon>Bacteria</taxon>
        <taxon>Bacillati</taxon>
        <taxon>Bacillota</taxon>
        <taxon>Bacilli</taxon>
        <taxon>Lactobacillales</taxon>
        <taxon>Lactobacillaceae</taxon>
        <taxon>Schleiferilactobacillus</taxon>
    </lineage>
</organism>
<dbReference type="PANTHER" id="PTHR43280">
    <property type="entry name" value="ARAC-FAMILY TRANSCRIPTIONAL REGULATOR"/>
    <property type="match status" value="1"/>
</dbReference>
<dbReference type="GO" id="GO:0043565">
    <property type="term" value="F:sequence-specific DNA binding"/>
    <property type="evidence" value="ECO:0007669"/>
    <property type="project" value="InterPro"/>
</dbReference>
<dbReference type="RefSeq" id="WP_057818766.1">
    <property type="nucleotide sequence ID" value="NZ_AZEC01000003.1"/>
</dbReference>
<accession>A0A0R1N846</accession>
<name>A0A0R1N846_9LACO</name>
<dbReference type="AlphaFoldDB" id="A0A0R1N846"/>
<evidence type="ECO:0000256" key="1">
    <source>
        <dbReference type="ARBA" id="ARBA00023015"/>
    </source>
</evidence>
<evidence type="ECO:0000313" key="5">
    <source>
        <dbReference type="EMBL" id="KRL13842.1"/>
    </source>
</evidence>
<sequence>MLDLAGSVPEILYVFPYTNHKPGTSPYHQHDFPEISIMVQGCADYRIADRYYHITQGQVLVFNPHTWHQETQPVGTSSEQVHIGFRHFVLPGIGSDQLPFASSVIDLGTQQTAFFNVVDQLIQESSQQALGKLLLEQSLVTTLLVYLLRALPENAVADDQILGGEESPAESQAVVTQALYYLNAHYAEDVSLAQLAADLHVSSAHLSRLFKTVVGQTPSNYLTDIRMRRAAQLLPNDTLTIKEVAGRVGYSDPLYFSKLFKKYFGRSPSAQR</sequence>
<dbReference type="Gene3D" id="1.10.10.60">
    <property type="entry name" value="Homeodomain-like"/>
    <property type="match status" value="2"/>
</dbReference>
<keyword evidence="2" id="KW-0238">DNA-binding</keyword>
<dbReference type="InterPro" id="IPR037923">
    <property type="entry name" value="HTH-like"/>
</dbReference>
<dbReference type="Pfam" id="PF12833">
    <property type="entry name" value="HTH_18"/>
    <property type="match status" value="1"/>
</dbReference>
<dbReference type="InterPro" id="IPR014710">
    <property type="entry name" value="RmlC-like_jellyroll"/>
</dbReference>
<reference evidence="5 6" key="1">
    <citation type="journal article" date="2015" name="Genome Announc.">
        <title>Expanding the biotechnology potential of lactobacilli through comparative genomics of 213 strains and associated genera.</title>
        <authorList>
            <person name="Sun Z."/>
            <person name="Harris H.M."/>
            <person name="McCann A."/>
            <person name="Guo C."/>
            <person name="Argimon S."/>
            <person name="Zhang W."/>
            <person name="Yang X."/>
            <person name="Jeffery I.B."/>
            <person name="Cooney J.C."/>
            <person name="Kagawa T.F."/>
            <person name="Liu W."/>
            <person name="Song Y."/>
            <person name="Salvetti E."/>
            <person name="Wrobel A."/>
            <person name="Rasinkangas P."/>
            <person name="Parkhill J."/>
            <person name="Rea M.C."/>
            <person name="O'Sullivan O."/>
            <person name="Ritari J."/>
            <person name="Douillard F.P."/>
            <person name="Paul Ross R."/>
            <person name="Yang R."/>
            <person name="Briner A.E."/>
            <person name="Felis G.E."/>
            <person name="de Vos W.M."/>
            <person name="Barrangou R."/>
            <person name="Klaenhammer T.R."/>
            <person name="Caufield P.W."/>
            <person name="Cui Y."/>
            <person name="Zhang H."/>
            <person name="O'Toole P.W."/>
        </authorList>
    </citation>
    <scope>NUCLEOTIDE SEQUENCE [LARGE SCALE GENOMIC DNA]</scope>
    <source>
        <strain evidence="5 6">DSM 12744</strain>
    </source>
</reference>
<dbReference type="SMART" id="SM00342">
    <property type="entry name" value="HTH_ARAC"/>
    <property type="match status" value="1"/>
</dbReference>
<dbReference type="Proteomes" id="UP000051330">
    <property type="component" value="Unassembled WGS sequence"/>
</dbReference>
<keyword evidence="3" id="KW-0804">Transcription</keyword>
<evidence type="ECO:0000313" key="6">
    <source>
        <dbReference type="Proteomes" id="UP000051330"/>
    </source>
</evidence>
<dbReference type="SUPFAM" id="SSF46689">
    <property type="entry name" value="Homeodomain-like"/>
    <property type="match status" value="2"/>
</dbReference>
<comment type="caution">
    <text evidence="5">The sequence shown here is derived from an EMBL/GenBank/DDBJ whole genome shotgun (WGS) entry which is preliminary data.</text>
</comment>
<evidence type="ECO:0000259" key="4">
    <source>
        <dbReference type="PROSITE" id="PS01124"/>
    </source>
</evidence>
<keyword evidence="1" id="KW-0805">Transcription regulation</keyword>
<dbReference type="GO" id="GO:0003700">
    <property type="term" value="F:DNA-binding transcription factor activity"/>
    <property type="evidence" value="ECO:0007669"/>
    <property type="project" value="InterPro"/>
</dbReference>
<proteinExistence type="predicted"/>
<feature type="domain" description="HTH araC/xylS-type" evidence="4">
    <location>
        <begin position="176"/>
        <end position="272"/>
    </location>
</feature>
<dbReference type="PROSITE" id="PS01124">
    <property type="entry name" value="HTH_ARAC_FAMILY_2"/>
    <property type="match status" value="1"/>
</dbReference>
<dbReference type="PANTHER" id="PTHR43280:SF28">
    <property type="entry name" value="HTH-TYPE TRANSCRIPTIONAL ACTIVATOR RHAS"/>
    <property type="match status" value="1"/>
</dbReference>
<dbReference type="OrthoDB" id="9813413at2"/>
<dbReference type="PATRIC" id="fig|1423792.3.peg.1900"/>
<dbReference type="InterPro" id="IPR018060">
    <property type="entry name" value="HTH_AraC"/>
</dbReference>
<dbReference type="InterPro" id="IPR020449">
    <property type="entry name" value="Tscrpt_reg_AraC-type_HTH"/>
</dbReference>
<dbReference type="STRING" id="1423792.FD09_GL001873"/>
<evidence type="ECO:0000256" key="2">
    <source>
        <dbReference type="ARBA" id="ARBA00023125"/>
    </source>
</evidence>